<dbReference type="Proteomes" id="UP000319213">
    <property type="component" value="Unassembled WGS sequence"/>
</dbReference>
<feature type="compositionally biased region" description="Low complexity" evidence="1">
    <location>
        <begin position="1"/>
        <end position="16"/>
    </location>
</feature>
<dbReference type="OrthoDB" id="3390335at2"/>
<dbReference type="InterPro" id="IPR022062">
    <property type="entry name" value="DUF3618"/>
</dbReference>
<gene>
    <name evidence="3" type="ORF">FHX40_2352</name>
</gene>
<feature type="region of interest" description="Disordered" evidence="1">
    <location>
        <begin position="234"/>
        <end position="256"/>
    </location>
</feature>
<feature type="compositionally biased region" description="Basic and acidic residues" evidence="1">
    <location>
        <begin position="35"/>
        <end position="47"/>
    </location>
</feature>
<evidence type="ECO:0000256" key="2">
    <source>
        <dbReference type="SAM" id="Phobius"/>
    </source>
</evidence>
<evidence type="ECO:0000313" key="3">
    <source>
        <dbReference type="EMBL" id="TQM75640.1"/>
    </source>
</evidence>
<protein>
    <submittedName>
        <fullName evidence="3">Uncharacterized protein DUF3618</fullName>
    </submittedName>
</protein>
<dbReference type="EMBL" id="VFPQ01000001">
    <property type="protein sequence ID" value="TQM75640.1"/>
    <property type="molecule type" value="Genomic_DNA"/>
</dbReference>
<comment type="caution">
    <text evidence="3">The sequence shown here is derived from an EMBL/GenBank/DDBJ whole genome shotgun (WGS) entry which is preliminary data.</text>
</comment>
<sequence>MTTRGTNRGTGTGAATTEERTASVPDTPVTGTAEEIERRYDDSPESLREEIERTRHELGETVAALAAKTDVRAQAKGVAQSVVSTAAARAQHLLHPAENRAGRIGKARIRRVTSRGAQIAEHERAARRGGMIVAVGAGLALLGLLLYGRQTGATGMMARRGVGLAEGLARGTRGRFGTTTRYLIGGTRHIAPGLEVHTGRGVLSPGLARRMGRRRGMPGGTRRIAPGLHVRSGRGLFSPGMGRRPRRSGMFGGTRRIAPGLDVRTGRGILPPGVLPGVGRRPGVLSGSHRIAPGLHIRSGHGIFTPRRARRVTPGRLVQGGVRAAGGRRRGGWL</sequence>
<keyword evidence="4" id="KW-1185">Reference proteome</keyword>
<keyword evidence="2" id="KW-0812">Transmembrane</keyword>
<evidence type="ECO:0000256" key="1">
    <source>
        <dbReference type="SAM" id="MobiDB-lite"/>
    </source>
</evidence>
<proteinExistence type="predicted"/>
<feature type="region of interest" description="Disordered" evidence="1">
    <location>
        <begin position="1"/>
        <end position="47"/>
    </location>
</feature>
<feature type="transmembrane region" description="Helical" evidence="2">
    <location>
        <begin position="129"/>
        <end position="148"/>
    </location>
</feature>
<dbReference type="RefSeq" id="WP_142259623.1">
    <property type="nucleotide sequence ID" value="NZ_BMPV01000001.1"/>
</dbReference>
<dbReference type="AlphaFoldDB" id="A0A543IYI1"/>
<reference evidence="3 4" key="1">
    <citation type="submission" date="2019-06" db="EMBL/GenBank/DDBJ databases">
        <title>Sequencing the genomes of 1000 actinobacteria strains.</title>
        <authorList>
            <person name="Klenk H.-P."/>
        </authorList>
    </citation>
    <scope>NUCLEOTIDE SEQUENCE [LARGE SCALE GENOMIC DNA]</scope>
    <source>
        <strain evidence="3 4">DSM 43186</strain>
    </source>
</reference>
<name>A0A543IYI1_9ACTN</name>
<accession>A0A543IYI1</accession>
<keyword evidence="2" id="KW-1133">Transmembrane helix</keyword>
<evidence type="ECO:0000313" key="4">
    <source>
        <dbReference type="Proteomes" id="UP000319213"/>
    </source>
</evidence>
<dbReference type="Pfam" id="PF12277">
    <property type="entry name" value="DUF3618"/>
    <property type="match status" value="1"/>
</dbReference>
<keyword evidence="2" id="KW-0472">Membrane</keyword>
<organism evidence="3 4">
    <name type="scientific">Thermopolyspora flexuosa</name>
    <dbReference type="NCBI Taxonomy" id="103836"/>
    <lineage>
        <taxon>Bacteria</taxon>
        <taxon>Bacillati</taxon>
        <taxon>Actinomycetota</taxon>
        <taxon>Actinomycetes</taxon>
        <taxon>Streptosporangiales</taxon>
        <taxon>Streptosporangiaceae</taxon>
        <taxon>Thermopolyspora</taxon>
    </lineage>
</organism>